<organism evidence="2 3">
    <name type="scientific">Methylocystis heyeri</name>
    <dbReference type="NCBI Taxonomy" id="391905"/>
    <lineage>
        <taxon>Bacteria</taxon>
        <taxon>Pseudomonadati</taxon>
        <taxon>Pseudomonadota</taxon>
        <taxon>Alphaproteobacteria</taxon>
        <taxon>Hyphomicrobiales</taxon>
        <taxon>Methylocystaceae</taxon>
        <taxon>Methylocystis</taxon>
    </lineage>
</organism>
<name>A0A6B8KEG2_9HYPH</name>
<dbReference type="OrthoDB" id="1675191at2"/>
<gene>
    <name evidence="2" type="ORF">H2LOC_006670</name>
</gene>
<feature type="transmembrane region" description="Helical" evidence="1">
    <location>
        <begin position="209"/>
        <end position="226"/>
    </location>
</feature>
<keyword evidence="1" id="KW-0472">Membrane</keyword>
<dbReference type="KEGG" id="mhey:H2LOC_006670"/>
<feature type="transmembrane region" description="Helical" evidence="1">
    <location>
        <begin position="238"/>
        <end position="254"/>
    </location>
</feature>
<feature type="transmembrane region" description="Helical" evidence="1">
    <location>
        <begin position="83"/>
        <end position="102"/>
    </location>
</feature>
<feature type="transmembrane region" description="Helical" evidence="1">
    <location>
        <begin position="55"/>
        <end position="77"/>
    </location>
</feature>
<reference evidence="2 3" key="1">
    <citation type="submission" date="2019-11" db="EMBL/GenBank/DDBJ databases">
        <title>The genome sequence of Methylocystis heyeri.</title>
        <authorList>
            <person name="Oshkin I.Y."/>
            <person name="Miroshnikov K."/>
            <person name="Dedysh S.N."/>
        </authorList>
    </citation>
    <scope>NUCLEOTIDE SEQUENCE [LARGE SCALE GENOMIC DNA]</scope>
    <source>
        <strain evidence="2 3">H2</strain>
    </source>
</reference>
<keyword evidence="1" id="KW-1133">Transmembrane helix</keyword>
<accession>A0A6B8KEG2</accession>
<protein>
    <recommendedName>
        <fullName evidence="4">DUF2157 domain-containing protein</fullName>
    </recommendedName>
</protein>
<feature type="transmembrane region" description="Helical" evidence="1">
    <location>
        <begin position="260"/>
        <end position="279"/>
    </location>
</feature>
<proteinExistence type="predicted"/>
<evidence type="ECO:0000313" key="3">
    <source>
        <dbReference type="Proteomes" id="UP000309061"/>
    </source>
</evidence>
<keyword evidence="3" id="KW-1185">Reference proteome</keyword>
<dbReference type="Proteomes" id="UP000309061">
    <property type="component" value="Chromosome"/>
</dbReference>
<evidence type="ECO:0008006" key="4">
    <source>
        <dbReference type="Google" id="ProtNLM"/>
    </source>
</evidence>
<evidence type="ECO:0000313" key="2">
    <source>
        <dbReference type="EMBL" id="QGM45405.1"/>
    </source>
</evidence>
<dbReference type="EMBL" id="CP046052">
    <property type="protein sequence ID" value="QGM45405.1"/>
    <property type="molecule type" value="Genomic_DNA"/>
</dbReference>
<keyword evidence="1" id="KW-0812">Transmembrane</keyword>
<feature type="transmembrane region" description="Helical" evidence="1">
    <location>
        <begin position="307"/>
        <end position="329"/>
    </location>
</feature>
<feature type="transmembrane region" description="Helical" evidence="1">
    <location>
        <begin position="114"/>
        <end position="134"/>
    </location>
</feature>
<evidence type="ECO:0000256" key="1">
    <source>
        <dbReference type="SAM" id="Phobius"/>
    </source>
</evidence>
<feature type="transmembrane region" description="Helical" evidence="1">
    <location>
        <begin position="284"/>
        <end position="301"/>
    </location>
</feature>
<sequence>MGRLSVDDNELRAALEAGVIDRPTYERLAEFFSAGLEPSAPEPDPSARRFDFVNLLWYLGALIVIGAMGLFSTNAFGLWGAESLLYTSTGYAAVFVLAGSYLWKRKGLHTPGGLLIVCAVGMVPLFIFAVQSLMGVDPTQSLPYRDFYKWIKSSWLPMEVGTIAASLAALIFFPFPFLVMPIAFSLWFMSMDLTPWIAGGESFTWDDRAKVSMVFGAVMLLCAWAVDLRRWRSGDFAYWLHLFGLMAFWGGLTEQHSGDALGKAIYCAVNVGLIFLSLYFMRRAYAVFGGIGLTLYLGYLADEVFRNSIAFPFALSAIGLLIIAAGLFFHRFGDRISKALGGVLPAFLRRLRPAHARFCS</sequence>
<dbReference type="AlphaFoldDB" id="A0A6B8KEG2"/>
<dbReference type="RefSeq" id="WP_136495687.1">
    <property type="nucleotide sequence ID" value="NZ_CP046052.1"/>
</dbReference>